<dbReference type="GO" id="GO:0031177">
    <property type="term" value="F:phosphopantetheine binding"/>
    <property type="evidence" value="ECO:0007669"/>
    <property type="project" value="InterPro"/>
</dbReference>
<organism evidence="9 10">
    <name type="scientific">Botrytis fragariae</name>
    <dbReference type="NCBI Taxonomy" id="1964551"/>
    <lineage>
        <taxon>Eukaryota</taxon>
        <taxon>Fungi</taxon>
        <taxon>Dikarya</taxon>
        <taxon>Ascomycota</taxon>
        <taxon>Pezizomycotina</taxon>
        <taxon>Leotiomycetes</taxon>
        <taxon>Helotiales</taxon>
        <taxon>Sclerotiniaceae</taxon>
        <taxon>Botrytis</taxon>
    </lineage>
</organism>
<dbReference type="InterPro" id="IPR057326">
    <property type="entry name" value="KR_dom"/>
</dbReference>
<dbReference type="InterPro" id="IPR036736">
    <property type="entry name" value="ACP-like_sf"/>
</dbReference>
<dbReference type="InterPro" id="IPR016039">
    <property type="entry name" value="Thiolase-like"/>
</dbReference>
<sequence>MPSKAYVQNPVAVIGFACRLPGNSNSPTELWDFLEQGGIASNEIPKTRFSKFHYDGSTKPGTMRPPGGMFLENIDPAEFDAPFFGISKSEAVSMDPNQRQMLEVVYEGLENSGIPLESLNGASVGCFVGSFASDYHDIQNRDPEDRPPNIEVGVGRAILSNRISHYLNIKGPSMTIDTACSGSLVSLDVACRYLQSGEINGAIVATSNLYLSPEHVMDTGAIGNAHSLTGKCHTFDAKADGYIKAEAVSTIILKRLADAIQDGDPIRAVIRGTATNSDGRTPGIASPSAEAQSKAIRAAYANAGITNFNDTTYLECHGTGTPAGDPAEVGGVASVFAATRSDDQPLIIGSIKSNIGHSEPSAGISGLLKVILAMEHSIIPGNPTFETPNPKIDFKALKVRATRVAISWPKGALKRASVNSFGYGGTNFHAVLEDGKSLAPIRHVSSYAMEDNGSDDFIDEESARAQTLVFSANDENSLRAYCENISKHLINPSVTTKLTDLAYTLSERRSRHFHRAYIVSNSTDLSMNDFVFGKKDAETPRIGFVFTGQGAQWPQMGKALIETFPSSLIILKELDEVLQSIPDPPAWSLITELSEPRTAEALRQPEFSQPLVTALQLVMVSILESWGIKPQAVAGHSSGEIAAAYTAGYISRADAIKAAFYRGRAAVLCNRKDSESVVGMLAVGLGAEEVNRYLAEFEGTAQIACFNSPNSVTISGARPSLEALSTRLKADNHFARLLQVDLAYHSKFMTEIGDKYLELLEQNFSSESARSDNKPAMFSSVLGVKMNQAADASYWKKNMVSPVLFDAALKEMLSDGRESPDFLIEIGPSGALAGPVSQIKKSLPGQGTGIQYCPAFSRGAGSIKSLFSVAGNLFIAGASVDLKAVNSDDSGDKSVLPSTVVDLPNYSWNHSVKYWHESEASKDWRFRQFTRHDLLGSKIFGTSWNLPSWRNIIRLVDLPWLRDHKMGPDILLPASGFISMAIEALYQETQATDLEEKVTSSGQLQYKLRNINFDKALVLEEEIEVQVMTTLAPHPGAEGTWFNFEVSSLNNGTTMKHCYGQIRLEEPTSQRASEANLSPLRHTTQGYLWYKSQESIGYGFGPAFQKQLEVESISGSRRSRSYVSLEEPPTAWKRQSEYPMHPASIDGCFQTVTPSLWAGDRTDINGVLVPAVIDNLVITPVSSRPKNGISIATSEYTGRGRIEEAKSYFSSCSVYNPEDGSLLLQLTGLRYHKLDTGKSTKDGHTFMRSIWKPDITFLSQDNIATLPWEDENSKSDTIASLAAHKKPTLKVMELNLDSADSTSFWLDNNDTDRSAYAEYHYASIDAGSLLDAQSKYETQRDVKFSFLDLHSPDQRLASSDVDLLLIRSNKFSESTLADVAALIPDVLSDGGHVLLMEQEQAHSDYSLDSNTVIVNHKGIQDGSPTESVSGEDINRGINTPGALDSFISAAGLQKKIELTSDFSTSTYLASKESTIVGHSVQDVVVAHLNVSNTISSGIISSLGQFGFNITESTLGKLDVESGKTVLILDELSGSLLDKVGEEQWQAIKHLIAQRCKVLWVTKGSQYKIPTPENALVHGLFRTIRAEDPSLQLATLDVESSEGAATISAISRVLKHLNIENASKTAENEFVERENIIFVNRIIPDVELNDARNEESSGAEPVVKSLQEIQTVAMLRAERLGSLESLCYSEMSETVLPVAAGNVEVEIIAAGLNFKDVAVTMGIVPENEYLLGLEASGIIRRIGPGVEKYKPGDRVCILKNGTFANRVQVPIERVHRIPNSMSFEDAATIPLVYLTSIYSLFNIGNLQEGQSVLIHSATGGVGLSCIQLCQYIGAEIFVTVGTEEKRQLLSDKYGIPRDHMFSSRNTKFASEIMEVTNGKGIDVIINSLTGELLDASWRICADGGSMIEIGKKDIVARNYLSMEPFDRNCSFKAVDFSYTNHITDQLISKLLTRIFDLLEAGHIGPIHPITTFPFNDIAASFAFMRSGRHIGKIVITREENASIELPVRPPTKKLRLRDDVSYLIVGGLKGLCGSLAIHMARNGAKHIISMSRSGCSDQKSQGTVLNCKALGCEIQEAKGDVSSIEDVRNAFKAAKKPIGGVIQGAMVLRDKPFEIMTIEDYHTTVSSKVQGTWNLHNVALEQETSLDFFTMLSSISGVIGQKGQANYSAGNVFMDAFATYRQSLNLPANAVDLGVIQDVGYVAEQGGMTSHFDDRQWTGINEQILRKILSYSIFQQVSPINKASSAQLITGIAAPLPDDSPLIRDARFGHLFASTDSNGSGKGSADDSSKELQVFLLLYRSGAEAVPMVAAAVEVVNMQFTKMLRLDQPMEVGKPLSVYGLDSLSAVEFRNWVRMELGAELTTLDITNASSLTSLCEKIVVKMPPLTKSG</sequence>
<dbReference type="InterPro" id="IPR020807">
    <property type="entry name" value="PKS_DH"/>
</dbReference>
<dbReference type="CDD" id="cd05195">
    <property type="entry name" value="enoyl_red"/>
    <property type="match status" value="1"/>
</dbReference>
<dbReference type="Gene3D" id="3.40.50.720">
    <property type="entry name" value="NAD(P)-binding Rossmann-like Domain"/>
    <property type="match status" value="3"/>
</dbReference>
<dbReference type="PANTHER" id="PTHR43775:SF18">
    <property type="entry name" value="ENZYME, PUTATIVE (JCVI)-RELATED"/>
    <property type="match status" value="1"/>
</dbReference>
<comment type="caution">
    <text evidence="9">The sequence shown here is derived from an EMBL/GenBank/DDBJ whole genome shotgun (WGS) entry which is preliminary data.</text>
</comment>
<dbReference type="PROSITE" id="PS50075">
    <property type="entry name" value="CARRIER"/>
    <property type="match status" value="1"/>
</dbReference>
<dbReference type="PROSITE" id="PS52019">
    <property type="entry name" value="PKS_MFAS_DH"/>
    <property type="match status" value="1"/>
</dbReference>
<dbReference type="GO" id="GO:0016491">
    <property type="term" value="F:oxidoreductase activity"/>
    <property type="evidence" value="ECO:0007669"/>
    <property type="project" value="InterPro"/>
</dbReference>
<dbReference type="Gene3D" id="3.40.366.10">
    <property type="entry name" value="Malonyl-Coenzyme A Acyl Carrier Protein, domain 2"/>
    <property type="match status" value="1"/>
</dbReference>
<dbReference type="InterPro" id="IPR014030">
    <property type="entry name" value="Ketoacyl_synth_N"/>
</dbReference>
<dbReference type="GeneID" id="59256463"/>
<dbReference type="Gene3D" id="3.10.129.110">
    <property type="entry name" value="Polyketide synthase dehydratase"/>
    <property type="match status" value="1"/>
</dbReference>
<dbReference type="SUPFAM" id="SSF53901">
    <property type="entry name" value="Thiolase-like"/>
    <property type="match status" value="1"/>
</dbReference>
<feature type="active site" description="Proton donor; for dehydratase activity" evidence="5">
    <location>
        <position position="1146"/>
    </location>
</feature>
<dbReference type="InterPro" id="IPR014043">
    <property type="entry name" value="Acyl_transferase_dom"/>
</dbReference>
<reference evidence="9 10" key="1">
    <citation type="journal article" date="2020" name="Phytopathology">
        <title>A high-quality genome resource of Botrytis fragariae, a new and rapidly spreading fungal pathogen causing strawberry gray mold in the U.S.A.</title>
        <authorList>
            <person name="Wu Y."/>
            <person name="Saski C.A."/>
            <person name="Schnabel G."/>
            <person name="Xiao S."/>
            <person name="Hu M."/>
        </authorList>
    </citation>
    <scope>NUCLEOTIDE SEQUENCE [LARGE SCALE GENOMIC DNA]</scope>
    <source>
        <strain evidence="9 10">BVB16</strain>
    </source>
</reference>
<dbReference type="SMART" id="SM00825">
    <property type="entry name" value="PKS_KS"/>
    <property type="match status" value="1"/>
</dbReference>
<dbReference type="SMART" id="SM00829">
    <property type="entry name" value="PKS_ER"/>
    <property type="match status" value="1"/>
</dbReference>
<dbReference type="PANTHER" id="PTHR43775">
    <property type="entry name" value="FATTY ACID SYNTHASE"/>
    <property type="match status" value="1"/>
</dbReference>
<dbReference type="InterPro" id="IPR013154">
    <property type="entry name" value="ADH-like_N"/>
</dbReference>
<dbReference type="SUPFAM" id="SSF50129">
    <property type="entry name" value="GroES-like"/>
    <property type="match status" value="1"/>
</dbReference>
<feature type="region of interest" description="N-terminal hotdog fold" evidence="5">
    <location>
        <begin position="932"/>
        <end position="1069"/>
    </location>
</feature>
<feature type="domain" description="Ketosynthase family 3 (KS3)" evidence="7">
    <location>
        <begin position="8"/>
        <end position="434"/>
    </location>
</feature>
<dbReference type="SUPFAM" id="SSF51735">
    <property type="entry name" value="NAD(P)-binding Rossmann-fold domains"/>
    <property type="match status" value="2"/>
</dbReference>
<dbReference type="Pfam" id="PF02801">
    <property type="entry name" value="Ketoacyl-synt_C"/>
    <property type="match status" value="1"/>
</dbReference>
<dbReference type="Pfam" id="PF00550">
    <property type="entry name" value="PP-binding"/>
    <property type="match status" value="1"/>
</dbReference>
<dbReference type="Pfam" id="PF08659">
    <property type="entry name" value="KR"/>
    <property type="match status" value="1"/>
</dbReference>
<dbReference type="InterPro" id="IPR016035">
    <property type="entry name" value="Acyl_Trfase/lysoPLipase"/>
</dbReference>
<dbReference type="Proteomes" id="UP000531561">
    <property type="component" value="Unassembled WGS sequence"/>
</dbReference>
<evidence type="ECO:0000259" key="6">
    <source>
        <dbReference type="PROSITE" id="PS50075"/>
    </source>
</evidence>
<dbReference type="InterPro" id="IPR049551">
    <property type="entry name" value="PKS_DH_C"/>
</dbReference>
<dbReference type="GO" id="GO:0044550">
    <property type="term" value="P:secondary metabolite biosynthetic process"/>
    <property type="evidence" value="ECO:0007669"/>
    <property type="project" value="UniProtKB-ARBA"/>
</dbReference>
<dbReference type="SMART" id="SM00822">
    <property type="entry name" value="PKS_KR"/>
    <property type="match status" value="1"/>
</dbReference>
<dbReference type="GO" id="GO:0006633">
    <property type="term" value="P:fatty acid biosynthetic process"/>
    <property type="evidence" value="ECO:0007669"/>
    <property type="project" value="TreeGrafter"/>
</dbReference>
<dbReference type="Pfam" id="PF14765">
    <property type="entry name" value="PS-DH"/>
    <property type="match status" value="1"/>
</dbReference>
<dbReference type="SMART" id="SM00827">
    <property type="entry name" value="PKS_AT"/>
    <property type="match status" value="1"/>
</dbReference>
<dbReference type="InterPro" id="IPR020841">
    <property type="entry name" value="PKS_Beta-ketoAc_synthase_dom"/>
</dbReference>
<dbReference type="Pfam" id="PF00109">
    <property type="entry name" value="ketoacyl-synt"/>
    <property type="match status" value="1"/>
</dbReference>
<dbReference type="InterPro" id="IPR016036">
    <property type="entry name" value="Malonyl_transacylase_ACP-bd"/>
</dbReference>
<dbReference type="GO" id="GO:1901336">
    <property type="term" value="P:lactone biosynthetic process"/>
    <property type="evidence" value="ECO:0007669"/>
    <property type="project" value="UniProtKB-ARBA"/>
</dbReference>
<dbReference type="Pfam" id="PF08240">
    <property type="entry name" value="ADH_N"/>
    <property type="match status" value="1"/>
</dbReference>
<dbReference type="Pfam" id="PF00698">
    <property type="entry name" value="Acyl_transf_1"/>
    <property type="match status" value="1"/>
</dbReference>
<dbReference type="PROSITE" id="PS52004">
    <property type="entry name" value="KS3_2"/>
    <property type="match status" value="1"/>
</dbReference>
<dbReference type="InterPro" id="IPR011032">
    <property type="entry name" value="GroES-like_sf"/>
</dbReference>
<dbReference type="FunFam" id="3.40.50.720:FF:000209">
    <property type="entry name" value="Polyketide synthase Pks12"/>
    <property type="match status" value="1"/>
</dbReference>
<dbReference type="Pfam" id="PF23114">
    <property type="entry name" value="NAD-bd_HRPKS_sdrA"/>
    <property type="match status" value="1"/>
</dbReference>
<dbReference type="InterPro" id="IPR020806">
    <property type="entry name" value="PKS_PP-bd"/>
</dbReference>
<dbReference type="InterPro" id="IPR049900">
    <property type="entry name" value="PKS_mFAS_DH"/>
</dbReference>
<dbReference type="InterPro" id="IPR042104">
    <property type="entry name" value="PKS_dehydratase_sf"/>
</dbReference>
<name>A0A8H6AYH7_9HELO</name>
<dbReference type="InterPro" id="IPR036291">
    <property type="entry name" value="NAD(P)-bd_dom_sf"/>
</dbReference>
<feature type="domain" description="Carrier" evidence="6">
    <location>
        <begin position="2306"/>
        <end position="2382"/>
    </location>
</feature>
<feature type="domain" description="PKS/mFAS DH" evidence="8">
    <location>
        <begin position="932"/>
        <end position="1240"/>
    </location>
</feature>
<dbReference type="InterPro" id="IPR013968">
    <property type="entry name" value="PKS_KR"/>
</dbReference>
<dbReference type="SUPFAM" id="SSF47336">
    <property type="entry name" value="ACP-like"/>
    <property type="match status" value="1"/>
</dbReference>
<dbReference type="Pfam" id="PF21089">
    <property type="entry name" value="PKS_DH_N"/>
    <property type="match status" value="1"/>
</dbReference>
<evidence type="ECO:0000313" key="9">
    <source>
        <dbReference type="EMBL" id="KAF5875953.1"/>
    </source>
</evidence>
<dbReference type="Gene3D" id="3.40.47.10">
    <property type="match status" value="1"/>
</dbReference>
<proteinExistence type="predicted"/>
<dbReference type="Gene3D" id="3.90.180.10">
    <property type="entry name" value="Medium-chain alcohol dehydrogenases, catalytic domain"/>
    <property type="match status" value="1"/>
</dbReference>
<evidence type="ECO:0000256" key="4">
    <source>
        <dbReference type="ARBA" id="ARBA00023268"/>
    </source>
</evidence>
<dbReference type="SUPFAM" id="SSF52151">
    <property type="entry name" value="FabD/lysophospholipase-like"/>
    <property type="match status" value="1"/>
</dbReference>
<dbReference type="EMBL" id="JABFCT010000004">
    <property type="protein sequence ID" value="KAF5875953.1"/>
    <property type="molecule type" value="Genomic_DNA"/>
</dbReference>
<dbReference type="Pfam" id="PF13602">
    <property type="entry name" value="ADH_zinc_N_2"/>
    <property type="match status" value="1"/>
</dbReference>
<feature type="active site" description="Proton acceptor; for dehydratase activity" evidence="5">
    <location>
        <position position="964"/>
    </location>
</feature>
<dbReference type="PROSITE" id="PS51257">
    <property type="entry name" value="PROKAR_LIPOPROTEIN"/>
    <property type="match status" value="1"/>
</dbReference>
<evidence type="ECO:0000256" key="1">
    <source>
        <dbReference type="ARBA" id="ARBA00022450"/>
    </source>
</evidence>
<keyword evidence="3" id="KW-0808">Transferase</keyword>
<evidence type="ECO:0000256" key="2">
    <source>
        <dbReference type="ARBA" id="ARBA00022553"/>
    </source>
</evidence>
<dbReference type="InterPro" id="IPR056501">
    <property type="entry name" value="NAD-bd_HRPKS_sdrA"/>
</dbReference>
<dbReference type="Gene3D" id="1.10.1200.10">
    <property type="entry name" value="ACP-like"/>
    <property type="match status" value="1"/>
</dbReference>
<accession>A0A8H6AYH7</accession>
<dbReference type="SMART" id="SM00826">
    <property type="entry name" value="PKS_DH"/>
    <property type="match status" value="1"/>
</dbReference>
<gene>
    <name evidence="9" type="ORF">Bfra_002349</name>
</gene>
<dbReference type="InterPro" id="IPR049552">
    <property type="entry name" value="PKS_DH_N"/>
</dbReference>
<dbReference type="RefSeq" id="XP_037194899.1">
    <property type="nucleotide sequence ID" value="XM_037332771.1"/>
</dbReference>
<keyword evidence="4" id="KW-0511">Multifunctional enzyme</keyword>
<dbReference type="InterPro" id="IPR001227">
    <property type="entry name" value="Ac_transferase_dom_sf"/>
</dbReference>
<dbReference type="InterPro" id="IPR014031">
    <property type="entry name" value="Ketoacyl_synth_C"/>
</dbReference>
<dbReference type="OrthoDB" id="329835at2759"/>
<dbReference type="Pfam" id="PF16197">
    <property type="entry name" value="KAsynt_C_assoc"/>
    <property type="match status" value="1"/>
</dbReference>
<protein>
    <submittedName>
        <fullName evidence="9">Putative polyketide synthase protein</fullName>
    </submittedName>
</protein>
<dbReference type="InterPro" id="IPR032821">
    <property type="entry name" value="PKS_assoc"/>
</dbReference>
<keyword evidence="2" id="KW-0597">Phosphoprotein</keyword>
<feature type="region of interest" description="C-terminal hotdog fold" evidence="5">
    <location>
        <begin position="1081"/>
        <end position="1240"/>
    </location>
</feature>
<dbReference type="SUPFAM" id="SSF55048">
    <property type="entry name" value="Probable ACP-binding domain of malonyl-CoA ACP transacylase"/>
    <property type="match status" value="1"/>
</dbReference>
<dbReference type="GO" id="GO:0004312">
    <property type="term" value="F:fatty acid synthase activity"/>
    <property type="evidence" value="ECO:0007669"/>
    <property type="project" value="TreeGrafter"/>
</dbReference>
<dbReference type="InterPro" id="IPR009081">
    <property type="entry name" value="PP-bd_ACP"/>
</dbReference>
<keyword evidence="1" id="KW-0596">Phosphopantetheine</keyword>
<evidence type="ECO:0000256" key="5">
    <source>
        <dbReference type="PROSITE-ProRule" id="PRU01363"/>
    </source>
</evidence>
<evidence type="ECO:0000256" key="3">
    <source>
        <dbReference type="ARBA" id="ARBA00022679"/>
    </source>
</evidence>
<evidence type="ECO:0000313" key="10">
    <source>
        <dbReference type="Proteomes" id="UP000531561"/>
    </source>
</evidence>
<evidence type="ECO:0000259" key="7">
    <source>
        <dbReference type="PROSITE" id="PS52004"/>
    </source>
</evidence>
<evidence type="ECO:0000259" key="8">
    <source>
        <dbReference type="PROSITE" id="PS52019"/>
    </source>
</evidence>
<dbReference type="InterPro" id="IPR020843">
    <property type="entry name" value="ER"/>
</dbReference>
<dbReference type="InterPro" id="IPR050091">
    <property type="entry name" value="PKS_NRPS_Biosynth_Enz"/>
</dbReference>
<dbReference type="SMART" id="SM00823">
    <property type="entry name" value="PKS_PP"/>
    <property type="match status" value="1"/>
</dbReference>
<keyword evidence="10" id="KW-1185">Reference proteome</keyword>
<dbReference type="CDD" id="cd00833">
    <property type="entry name" value="PKS"/>
    <property type="match status" value="1"/>
</dbReference>